<feature type="coiled-coil region" evidence="1">
    <location>
        <begin position="169"/>
        <end position="199"/>
    </location>
</feature>
<feature type="coiled-coil region" evidence="1">
    <location>
        <begin position="234"/>
        <end position="272"/>
    </location>
</feature>
<reference evidence="2" key="1">
    <citation type="submission" date="2020-04" db="EMBL/GenBank/DDBJ databases">
        <authorList>
            <person name="Chiriac C."/>
            <person name="Salcher M."/>
            <person name="Ghai R."/>
            <person name="Kavagutti S V."/>
        </authorList>
    </citation>
    <scope>NUCLEOTIDE SEQUENCE</scope>
</reference>
<protein>
    <submittedName>
        <fullName evidence="2">Uncharacterized protein</fullName>
    </submittedName>
</protein>
<keyword evidence="1" id="KW-0175">Coiled coil</keyword>
<organism evidence="2">
    <name type="scientific">uncultured Caudovirales phage</name>
    <dbReference type="NCBI Taxonomy" id="2100421"/>
    <lineage>
        <taxon>Viruses</taxon>
        <taxon>Duplodnaviria</taxon>
        <taxon>Heunggongvirae</taxon>
        <taxon>Uroviricota</taxon>
        <taxon>Caudoviricetes</taxon>
        <taxon>Peduoviridae</taxon>
        <taxon>Maltschvirus</taxon>
        <taxon>Maltschvirus maltsch</taxon>
    </lineage>
</organism>
<gene>
    <name evidence="2" type="ORF">UFOVP105_41</name>
</gene>
<proteinExistence type="predicted"/>
<evidence type="ECO:0000313" key="2">
    <source>
        <dbReference type="EMBL" id="CAB4128454.1"/>
    </source>
</evidence>
<name>A0A6J5L1A6_9CAUD</name>
<sequence length="346" mass="39867">MKKENNQLTALVQSSGVSVEKIKEISEGLSKFFEMAGEWSDKIETIIVTDSTQKREMKLARESRLLLRGYRLDAEKNIKEKRDALKHKMADDILFDKLLLSANKMIKATFENLEMKLEEKEKFAERYEAEQKALLLDNRLNLVLRYLLPDENLDKVKNVCIEASEDDFNKFLIEKKQAYDDEQKRLENVRRQNEILRAGFTYDTTTGGKFCFMSVCITVDELTSLPSELFDQRLKEASVLIAEIQQEQKRELEQKHKENIELRAELAKVKETPAPTQTTATEPKKSGTMDDLLLMGMSESEKLKFWVDSFHVSASPVASATTFEIASKFTAFKKWALQLINENVKA</sequence>
<dbReference type="EMBL" id="LR796222">
    <property type="protein sequence ID" value="CAB4128454.1"/>
    <property type="molecule type" value="Genomic_DNA"/>
</dbReference>
<accession>A0A6J5L1A6</accession>
<evidence type="ECO:0000256" key="1">
    <source>
        <dbReference type="SAM" id="Coils"/>
    </source>
</evidence>